<feature type="chain" id="PRO_5027036410" evidence="1">
    <location>
        <begin position="19"/>
        <end position="684"/>
    </location>
</feature>
<protein>
    <submittedName>
        <fullName evidence="2">Uncharacterized protein</fullName>
    </submittedName>
</protein>
<sequence>MLTCVFTAMVVVIAITDAIPPPVWPSAFSIDFSEVAYLSFITLYQNDGALYYNYYDKQARFDHLRGQGDFFCMFQHLSDHDKKAPCQVLFSNDTNLYVHYPEAKTCCRVCGQDHDCGVLKPDWLKNGTYLGSEMVNGSKCNGWETPGYAFMDSWYLTDANIPCLYHEKSNHIGAIHNMTFNQKSFTLGAPNPDIFNVPSYCHRQCPWDPFHPIGVLFCDIRVVLSVASARGSVLFCDVRVVQSIASACGSILFCDVRVAQSVASALGSVLFCDVSVAQSIASARGSVLFCDVSVAQSIASACGSVLFCDVRVAQSIASACGSILFCDVSVAQSIASACGSVLFCDVCVAQSVASTRGSVLFCDVSVAQSIASARGSVLFCDVSVAQSIASACGSILFCDVRVAQSVAYARGSVLFCDVCVAQSIASACGSVLFCDVCVAQSVASTCGSVLFFDVSVAQSIASTSGSVLFFDKTMATTKWLTTFAYVMLASCLQPPSLPPAFSVSFVENFNIDGLKMQNNGSWTYSFQLNSMMYDKFQGQIDVWCHASNLHPEDRSAHCRLLFANDKQLYVFYPEVQKCCIQCKKDQHCTVLKQTWLLNSSFIGDLHFYGTICHGWQIKGSSTIDTWYVSDKGVPCQLHTKSFIGDIVHNMTFNQNSFTYNPPLDPSVFAVPSYCKEKCPIPFPG</sequence>
<name>A0A6J8CMC5_MYTCO</name>
<keyword evidence="3" id="KW-1185">Reference proteome</keyword>
<feature type="signal peptide" evidence="1">
    <location>
        <begin position="1"/>
        <end position="18"/>
    </location>
</feature>
<evidence type="ECO:0000256" key="1">
    <source>
        <dbReference type="SAM" id="SignalP"/>
    </source>
</evidence>
<accession>A0A6J8CMC5</accession>
<gene>
    <name evidence="2" type="ORF">MCOR_30951</name>
</gene>
<dbReference type="AlphaFoldDB" id="A0A6J8CMC5"/>
<evidence type="ECO:0000313" key="2">
    <source>
        <dbReference type="EMBL" id="CAC5396387.1"/>
    </source>
</evidence>
<dbReference type="EMBL" id="CACVKT020005610">
    <property type="protein sequence ID" value="CAC5396387.1"/>
    <property type="molecule type" value="Genomic_DNA"/>
</dbReference>
<organism evidence="2 3">
    <name type="scientific">Mytilus coruscus</name>
    <name type="common">Sea mussel</name>
    <dbReference type="NCBI Taxonomy" id="42192"/>
    <lineage>
        <taxon>Eukaryota</taxon>
        <taxon>Metazoa</taxon>
        <taxon>Spiralia</taxon>
        <taxon>Lophotrochozoa</taxon>
        <taxon>Mollusca</taxon>
        <taxon>Bivalvia</taxon>
        <taxon>Autobranchia</taxon>
        <taxon>Pteriomorphia</taxon>
        <taxon>Mytilida</taxon>
        <taxon>Mytiloidea</taxon>
        <taxon>Mytilidae</taxon>
        <taxon>Mytilinae</taxon>
        <taxon>Mytilus</taxon>
    </lineage>
</organism>
<proteinExistence type="predicted"/>
<dbReference type="OrthoDB" id="406551at2759"/>
<reference evidence="2 3" key="1">
    <citation type="submission" date="2020-06" db="EMBL/GenBank/DDBJ databases">
        <authorList>
            <person name="Li R."/>
            <person name="Bekaert M."/>
        </authorList>
    </citation>
    <scope>NUCLEOTIDE SEQUENCE [LARGE SCALE GENOMIC DNA]</scope>
    <source>
        <strain evidence="3">wild</strain>
    </source>
</reference>
<evidence type="ECO:0000313" key="3">
    <source>
        <dbReference type="Proteomes" id="UP000507470"/>
    </source>
</evidence>
<dbReference type="Proteomes" id="UP000507470">
    <property type="component" value="Unassembled WGS sequence"/>
</dbReference>
<keyword evidence="1" id="KW-0732">Signal</keyword>